<gene>
    <name evidence="1" type="ORF">SAMN02744037_02642</name>
</gene>
<evidence type="ECO:0008006" key="3">
    <source>
        <dbReference type="Google" id="ProtNLM"/>
    </source>
</evidence>
<accession>A0A1M6TNK6</accession>
<dbReference type="EMBL" id="FRAE01000101">
    <property type="protein sequence ID" value="SHK58476.1"/>
    <property type="molecule type" value="Genomic_DNA"/>
</dbReference>
<reference evidence="2" key="1">
    <citation type="submission" date="2016-11" db="EMBL/GenBank/DDBJ databases">
        <authorList>
            <person name="Varghese N."/>
            <person name="Submissions S."/>
        </authorList>
    </citation>
    <scope>NUCLEOTIDE SEQUENCE [LARGE SCALE GENOMIC DNA]</scope>
    <source>
        <strain evidence="2">DSM 15518</strain>
    </source>
</reference>
<evidence type="ECO:0000313" key="2">
    <source>
        <dbReference type="Proteomes" id="UP000242497"/>
    </source>
</evidence>
<evidence type="ECO:0000313" key="1">
    <source>
        <dbReference type="EMBL" id="SHK58476.1"/>
    </source>
</evidence>
<protein>
    <recommendedName>
        <fullName evidence="3">Heat induced stress protein YflT</fullName>
    </recommendedName>
</protein>
<keyword evidence="2" id="KW-1185">Reference proteome</keyword>
<organism evidence="1 2">
    <name type="scientific">Tepidibacter formicigenes DSM 15518</name>
    <dbReference type="NCBI Taxonomy" id="1123349"/>
    <lineage>
        <taxon>Bacteria</taxon>
        <taxon>Bacillati</taxon>
        <taxon>Bacillota</taxon>
        <taxon>Clostridia</taxon>
        <taxon>Peptostreptococcales</taxon>
        <taxon>Peptostreptococcaceae</taxon>
        <taxon>Tepidibacter</taxon>
    </lineage>
</organism>
<dbReference type="Proteomes" id="UP000242497">
    <property type="component" value="Unassembled WGS sequence"/>
</dbReference>
<dbReference type="OrthoDB" id="1907002at2"/>
<dbReference type="RefSeq" id="WP_072890794.1">
    <property type="nucleotide sequence ID" value="NZ_FRAE01000101.1"/>
</dbReference>
<sequence>MRVEIFFHNIKEANKVLDELKKVGFNNSFFDIEDKYIKDRNVDTNEPGMVEGSSLGELVLESGNGGISRSKAPFAAANPSVSGMSTGDDVMQGNYKVVVETKSSNENKSINKIKEVRTKYHFVILSDE</sequence>
<name>A0A1M6TNK6_9FIRM</name>
<proteinExistence type="predicted"/>
<dbReference type="AlphaFoldDB" id="A0A1M6TNK6"/>